<dbReference type="OrthoDB" id="9809206at2"/>
<dbReference type="SUPFAM" id="SSF82861">
    <property type="entry name" value="Mechanosensitive channel protein MscS (YggB), transmembrane region"/>
    <property type="match status" value="1"/>
</dbReference>
<feature type="transmembrane region" description="Helical" evidence="7">
    <location>
        <begin position="26"/>
        <end position="48"/>
    </location>
</feature>
<dbReference type="InterPro" id="IPR010920">
    <property type="entry name" value="LSM_dom_sf"/>
</dbReference>
<comment type="similarity">
    <text evidence="2">Belongs to the MscS (TC 1.A.23) family.</text>
</comment>
<name>D5XDR5_THEPJ</name>
<keyword evidence="5 7" id="KW-1133">Transmembrane helix</keyword>
<feature type="domain" description="Mechanosensitive ion channel MscS" evidence="8">
    <location>
        <begin position="122"/>
        <end position="186"/>
    </location>
</feature>
<dbReference type="PANTHER" id="PTHR30460:SF0">
    <property type="entry name" value="MODERATE CONDUCTANCE MECHANOSENSITIVE CHANNEL YBIO"/>
    <property type="match status" value="1"/>
</dbReference>
<dbReference type="GO" id="GO:0008381">
    <property type="term" value="F:mechanosensitive monoatomic ion channel activity"/>
    <property type="evidence" value="ECO:0007669"/>
    <property type="project" value="InterPro"/>
</dbReference>
<evidence type="ECO:0000256" key="5">
    <source>
        <dbReference type="ARBA" id="ARBA00022989"/>
    </source>
</evidence>
<evidence type="ECO:0000256" key="4">
    <source>
        <dbReference type="ARBA" id="ARBA00022692"/>
    </source>
</evidence>
<evidence type="ECO:0000259" key="9">
    <source>
        <dbReference type="Pfam" id="PF21082"/>
    </source>
</evidence>
<dbReference type="STRING" id="635013.TherJR_2982"/>
<evidence type="ECO:0000313" key="10">
    <source>
        <dbReference type="EMBL" id="ADG83811.1"/>
    </source>
</evidence>
<dbReference type="Pfam" id="PF21082">
    <property type="entry name" value="MS_channel_3rd"/>
    <property type="match status" value="1"/>
</dbReference>
<dbReference type="Gene3D" id="3.30.70.100">
    <property type="match status" value="1"/>
</dbReference>
<dbReference type="InterPro" id="IPR049278">
    <property type="entry name" value="MS_channel_C"/>
</dbReference>
<dbReference type="Proteomes" id="UP000002377">
    <property type="component" value="Chromosome"/>
</dbReference>
<feature type="transmembrane region" description="Helical" evidence="7">
    <location>
        <begin position="104"/>
        <end position="123"/>
    </location>
</feature>
<comment type="subcellular location">
    <subcellularLocation>
        <location evidence="1">Cell membrane</location>
        <topology evidence="1">Multi-pass membrane protein</topology>
    </subcellularLocation>
</comment>
<dbReference type="EMBL" id="CP002028">
    <property type="protein sequence ID" value="ADG83811.1"/>
    <property type="molecule type" value="Genomic_DNA"/>
</dbReference>
<reference evidence="10 11" key="1">
    <citation type="submission" date="2010-05" db="EMBL/GenBank/DDBJ databases">
        <title>Complete sequence of Thermincola sp. JR.</title>
        <authorList>
            <consortium name="US DOE Joint Genome Institute"/>
            <person name="Lucas S."/>
            <person name="Copeland A."/>
            <person name="Lapidus A."/>
            <person name="Cheng J.-F."/>
            <person name="Bruce D."/>
            <person name="Goodwin L."/>
            <person name="Pitluck S."/>
            <person name="Chertkov O."/>
            <person name="Detter J.C."/>
            <person name="Han C."/>
            <person name="Tapia R."/>
            <person name="Land M."/>
            <person name="Hauser L."/>
            <person name="Kyrpides N."/>
            <person name="Mikhailova N."/>
            <person name="Hazen T.C."/>
            <person name="Woyke T."/>
        </authorList>
    </citation>
    <scope>NUCLEOTIDE SEQUENCE [LARGE SCALE GENOMIC DNA]</scope>
    <source>
        <strain evidence="10 11">JR</strain>
    </source>
</reference>
<dbReference type="Gene3D" id="2.30.30.60">
    <property type="match status" value="1"/>
</dbReference>
<dbReference type="InterPro" id="IPR045276">
    <property type="entry name" value="YbiO_bact"/>
</dbReference>
<evidence type="ECO:0000256" key="3">
    <source>
        <dbReference type="ARBA" id="ARBA00022475"/>
    </source>
</evidence>
<dbReference type="HOGENOM" id="CLU_037945_8_2_9"/>
<dbReference type="Gene3D" id="1.10.287.1260">
    <property type="match status" value="1"/>
</dbReference>
<dbReference type="InterPro" id="IPR023408">
    <property type="entry name" value="MscS_beta-dom_sf"/>
</dbReference>
<gene>
    <name evidence="10" type="ordered locus">TherJR_2982</name>
</gene>
<organism evidence="10 11">
    <name type="scientific">Thermincola potens (strain JR)</name>
    <dbReference type="NCBI Taxonomy" id="635013"/>
    <lineage>
        <taxon>Bacteria</taxon>
        <taxon>Bacillati</taxon>
        <taxon>Bacillota</taxon>
        <taxon>Clostridia</taxon>
        <taxon>Eubacteriales</taxon>
        <taxon>Thermincolaceae</taxon>
        <taxon>Thermincola</taxon>
    </lineage>
</organism>
<dbReference type="RefSeq" id="WP_013121799.1">
    <property type="nucleotide sequence ID" value="NC_014152.1"/>
</dbReference>
<feature type="transmembrane region" description="Helical" evidence="7">
    <location>
        <begin position="79"/>
        <end position="98"/>
    </location>
</feature>
<evidence type="ECO:0000256" key="7">
    <source>
        <dbReference type="SAM" id="Phobius"/>
    </source>
</evidence>
<dbReference type="SUPFAM" id="SSF50182">
    <property type="entry name" value="Sm-like ribonucleoproteins"/>
    <property type="match status" value="1"/>
</dbReference>
<dbReference type="Pfam" id="PF00924">
    <property type="entry name" value="MS_channel_2nd"/>
    <property type="match status" value="1"/>
</dbReference>
<evidence type="ECO:0000259" key="8">
    <source>
        <dbReference type="Pfam" id="PF00924"/>
    </source>
</evidence>
<dbReference type="FunFam" id="3.30.70.100:FF:000018">
    <property type="entry name" value="MscS mechanosensitive ion channel"/>
    <property type="match status" value="1"/>
</dbReference>
<dbReference type="FunFam" id="2.30.30.60:FF:000001">
    <property type="entry name" value="MscS Mechanosensitive ion channel"/>
    <property type="match status" value="1"/>
</dbReference>
<dbReference type="GO" id="GO:0005886">
    <property type="term" value="C:plasma membrane"/>
    <property type="evidence" value="ECO:0007669"/>
    <property type="project" value="UniProtKB-SubCell"/>
</dbReference>
<accession>D5XDR5</accession>
<evidence type="ECO:0000256" key="6">
    <source>
        <dbReference type="ARBA" id="ARBA00023136"/>
    </source>
</evidence>
<dbReference type="InterPro" id="IPR011014">
    <property type="entry name" value="MscS_channel_TM-2"/>
</dbReference>
<dbReference type="InterPro" id="IPR011066">
    <property type="entry name" value="MscS_channel_C_sf"/>
</dbReference>
<dbReference type="SUPFAM" id="SSF82689">
    <property type="entry name" value="Mechanosensitive channel protein MscS (YggB), C-terminal domain"/>
    <property type="match status" value="1"/>
</dbReference>
<dbReference type="PANTHER" id="PTHR30460">
    <property type="entry name" value="MODERATE CONDUCTANCE MECHANOSENSITIVE CHANNEL YBIO"/>
    <property type="match status" value="1"/>
</dbReference>
<keyword evidence="6 7" id="KW-0472">Membrane</keyword>
<dbReference type="InterPro" id="IPR006685">
    <property type="entry name" value="MscS_channel_2nd"/>
</dbReference>
<protein>
    <submittedName>
        <fullName evidence="10">MscS Mechanosensitive ion channel</fullName>
    </submittedName>
</protein>
<dbReference type="eggNOG" id="COG0668">
    <property type="taxonomic scope" value="Bacteria"/>
</dbReference>
<keyword evidence="3" id="KW-1003">Cell membrane</keyword>
<sequence>MDKLFERWAQKIPFVTAETLKEIFTVAYKIIGILILAKIGLMVGNFVINKFFGSVKRKPYFDERRINTLRTLMKSVIRYAAYFLVIIGILQILLEALGTDIKTFLAGAGIIGVALGFGAQSLVKDIVTGFFILLENQYAVGEYITTGQYSGFVEEMGLRVTKLRDWGGELHIVPNGMLTAVTNYSRGSMRAMVDMSIAYEEDIDKAINVMSRVAGEIAEELQDIIVEGPEILGVVAFGPSEVIIRCVAKTKPMEQWRVERELRKRFKEAFDKEGIEIPYPKQVYISEDKRTEAPKAKEGNY</sequence>
<dbReference type="KEGG" id="tjr:TherJR_2982"/>
<proteinExistence type="inferred from homology"/>
<feature type="domain" description="Mechanosensitive ion channel MscS C-terminal" evidence="9">
    <location>
        <begin position="194"/>
        <end position="277"/>
    </location>
</feature>
<evidence type="ECO:0000313" key="11">
    <source>
        <dbReference type="Proteomes" id="UP000002377"/>
    </source>
</evidence>
<keyword evidence="4 7" id="KW-0812">Transmembrane</keyword>
<evidence type="ECO:0000256" key="1">
    <source>
        <dbReference type="ARBA" id="ARBA00004651"/>
    </source>
</evidence>
<dbReference type="AlphaFoldDB" id="D5XDR5"/>
<evidence type="ECO:0000256" key="2">
    <source>
        <dbReference type="ARBA" id="ARBA00008017"/>
    </source>
</evidence>
<keyword evidence="11" id="KW-1185">Reference proteome</keyword>